<name>A0A1E3PHE2_9ASCO</name>
<feature type="non-terminal residue" evidence="2">
    <location>
        <position position="1"/>
    </location>
</feature>
<dbReference type="AlphaFoldDB" id="A0A1E3PHE2"/>
<proteinExistence type="predicted"/>
<reference evidence="2 3" key="1">
    <citation type="journal article" date="2016" name="Proc. Natl. Acad. Sci. U.S.A.">
        <title>Comparative genomics of biotechnologically important yeasts.</title>
        <authorList>
            <person name="Riley R."/>
            <person name="Haridas S."/>
            <person name="Wolfe K.H."/>
            <person name="Lopes M.R."/>
            <person name="Hittinger C.T."/>
            <person name="Goeker M."/>
            <person name="Salamov A.A."/>
            <person name="Wisecaver J.H."/>
            <person name="Long T.M."/>
            <person name="Calvey C.H."/>
            <person name="Aerts A.L."/>
            <person name="Barry K.W."/>
            <person name="Choi C."/>
            <person name="Clum A."/>
            <person name="Coughlan A.Y."/>
            <person name="Deshpande S."/>
            <person name="Douglass A.P."/>
            <person name="Hanson S.J."/>
            <person name="Klenk H.-P."/>
            <person name="LaButti K.M."/>
            <person name="Lapidus A."/>
            <person name="Lindquist E.A."/>
            <person name="Lipzen A.M."/>
            <person name="Meier-Kolthoff J.P."/>
            <person name="Ohm R.A."/>
            <person name="Otillar R.P."/>
            <person name="Pangilinan J.L."/>
            <person name="Peng Y."/>
            <person name="Rokas A."/>
            <person name="Rosa C.A."/>
            <person name="Scheuner C."/>
            <person name="Sibirny A.A."/>
            <person name="Slot J.C."/>
            <person name="Stielow J.B."/>
            <person name="Sun H."/>
            <person name="Kurtzman C.P."/>
            <person name="Blackwell M."/>
            <person name="Grigoriev I.V."/>
            <person name="Jeffries T.W."/>
        </authorList>
    </citation>
    <scope>NUCLEOTIDE SEQUENCE [LARGE SCALE GENOMIC DNA]</scope>
    <source>
        <strain evidence="2 3">DSM 6958</strain>
    </source>
</reference>
<feature type="compositionally biased region" description="Polar residues" evidence="1">
    <location>
        <begin position="80"/>
        <end position="91"/>
    </location>
</feature>
<feature type="compositionally biased region" description="Polar residues" evidence="1">
    <location>
        <begin position="41"/>
        <end position="53"/>
    </location>
</feature>
<evidence type="ECO:0000256" key="1">
    <source>
        <dbReference type="SAM" id="MobiDB-lite"/>
    </source>
</evidence>
<gene>
    <name evidence="2" type="ORF">NADFUDRAFT_83814</name>
</gene>
<organism evidence="2 3">
    <name type="scientific">Nadsonia fulvescens var. elongata DSM 6958</name>
    <dbReference type="NCBI Taxonomy" id="857566"/>
    <lineage>
        <taxon>Eukaryota</taxon>
        <taxon>Fungi</taxon>
        <taxon>Dikarya</taxon>
        <taxon>Ascomycota</taxon>
        <taxon>Saccharomycotina</taxon>
        <taxon>Dipodascomycetes</taxon>
        <taxon>Dipodascales</taxon>
        <taxon>Dipodascales incertae sedis</taxon>
        <taxon>Nadsonia</taxon>
    </lineage>
</organism>
<evidence type="ECO:0000313" key="2">
    <source>
        <dbReference type="EMBL" id="ODQ64277.1"/>
    </source>
</evidence>
<dbReference type="Proteomes" id="UP000095009">
    <property type="component" value="Unassembled WGS sequence"/>
</dbReference>
<feature type="region of interest" description="Disordered" evidence="1">
    <location>
        <begin position="39"/>
        <end position="100"/>
    </location>
</feature>
<dbReference type="EMBL" id="KV454412">
    <property type="protein sequence ID" value="ODQ64277.1"/>
    <property type="molecule type" value="Genomic_DNA"/>
</dbReference>
<protein>
    <submittedName>
        <fullName evidence="2">Uncharacterized protein</fullName>
    </submittedName>
</protein>
<evidence type="ECO:0000313" key="3">
    <source>
        <dbReference type="Proteomes" id="UP000095009"/>
    </source>
</evidence>
<feature type="compositionally biased region" description="Polar residues" evidence="1">
    <location>
        <begin position="1"/>
        <end position="21"/>
    </location>
</feature>
<sequence length="100" mass="10433">MGSHSQQQQAYASGNVNSNGGVSELVDSWLSHPVAAPETAVRSSAMTNTNPANTGIEYYGADGVKRQQPQQDQAPPLRNTAANKFASNSAGGKSGDSLWI</sequence>
<keyword evidence="3" id="KW-1185">Reference proteome</keyword>
<accession>A0A1E3PHE2</accession>
<feature type="region of interest" description="Disordered" evidence="1">
    <location>
        <begin position="1"/>
        <end position="24"/>
    </location>
</feature>